<dbReference type="Pfam" id="PF00899">
    <property type="entry name" value="ThiF"/>
    <property type="match status" value="1"/>
</dbReference>
<sequence>MMPRTTLSLTAAAHAQLRAHLFPGDGKEAAAVLVCTQVPGPRIRLLVRDVIPVPHDSCTRRTDCSLTWPGSYIEQAIDAAEAENLGIVLLHSHPNGFPAFSTTDDESDREVMPCIFAAIDARHGSAVMLPTGLIFGRIYDRDGGHTSIDLVSVAGDDLHFWWRDDLATGICRPMAFTPDMTCELSRLTAVVIGISGTGSPTAEQLCRLGFGRVIGIDFDHVEHKNLNRILNTTFADAENGSTKVEVFAERANRYRSTPYFEGLAVNMMSRDAVMALAQGDVVFSCVDTHRARMIADRAGATFLLPLIDVGVGIPTRETAHGLAIAEVTGRIDYVYPGGSSLRDRGVYTPESLQAEALAEEDPVAHADRVKAGYIEGLPDQAPAVIALNMRAASAGVLEFIARAYPYRHEPNASYARTKFMLAEAFEEFTHEREFAPKPTRLLASGAAEPLLGLPILGQEDQ</sequence>
<protein>
    <recommendedName>
        <fullName evidence="10">ThiF family adenylyltransferase</fullName>
    </recommendedName>
</protein>
<proteinExistence type="predicted"/>
<dbReference type="InterPro" id="IPR035985">
    <property type="entry name" value="Ubiquitin-activating_enz"/>
</dbReference>
<evidence type="ECO:0000259" key="6">
    <source>
        <dbReference type="Pfam" id="PF00899"/>
    </source>
</evidence>
<evidence type="ECO:0000256" key="5">
    <source>
        <dbReference type="ARBA" id="ARBA00023049"/>
    </source>
</evidence>
<dbReference type="InterPro" id="IPR000594">
    <property type="entry name" value="ThiF_NAD_FAD-bd"/>
</dbReference>
<feature type="domain" description="JAB" evidence="7">
    <location>
        <begin position="11"/>
        <end position="119"/>
    </location>
</feature>
<evidence type="ECO:0000256" key="1">
    <source>
        <dbReference type="ARBA" id="ARBA00022670"/>
    </source>
</evidence>
<organism evidence="8 9">
    <name type="scientific">Ramlibacter pinisoli</name>
    <dbReference type="NCBI Taxonomy" id="2682844"/>
    <lineage>
        <taxon>Bacteria</taxon>
        <taxon>Pseudomonadati</taxon>
        <taxon>Pseudomonadota</taxon>
        <taxon>Betaproteobacteria</taxon>
        <taxon>Burkholderiales</taxon>
        <taxon>Comamonadaceae</taxon>
        <taxon>Ramlibacter</taxon>
    </lineage>
</organism>
<dbReference type="Gene3D" id="3.40.50.720">
    <property type="entry name" value="NAD(P)-binding Rossmann-like Domain"/>
    <property type="match status" value="1"/>
</dbReference>
<keyword evidence="3" id="KW-0378">Hydrolase</keyword>
<evidence type="ECO:0000313" key="8">
    <source>
        <dbReference type="EMBL" id="MVQ28034.1"/>
    </source>
</evidence>
<dbReference type="RefSeq" id="WP_157396160.1">
    <property type="nucleotide sequence ID" value="NZ_WSEL01000002.1"/>
</dbReference>
<keyword evidence="2" id="KW-0479">Metal-binding</keyword>
<dbReference type="AlphaFoldDB" id="A0A6N8IML5"/>
<evidence type="ECO:0000256" key="3">
    <source>
        <dbReference type="ARBA" id="ARBA00022801"/>
    </source>
</evidence>
<dbReference type="GO" id="GO:0046872">
    <property type="term" value="F:metal ion binding"/>
    <property type="evidence" value="ECO:0007669"/>
    <property type="project" value="UniProtKB-KW"/>
</dbReference>
<dbReference type="GO" id="GO:0061504">
    <property type="term" value="P:cyclic threonylcarbamoyladenosine biosynthetic process"/>
    <property type="evidence" value="ECO:0007669"/>
    <property type="project" value="TreeGrafter"/>
</dbReference>
<dbReference type="GO" id="GO:0008641">
    <property type="term" value="F:ubiquitin-like modifier activating enzyme activity"/>
    <property type="evidence" value="ECO:0007669"/>
    <property type="project" value="InterPro"/>
</dbReference>
<dbReference type="PANTHER" id="PTHR43267:SF1">
    <property type="entry name" value="TRNA THREONYLCARBAMOYLADENOSINE DEHYDRATASE"/>
    <property type="match status" value="1"/>
</dbReference>
<gene>
    <name evidence="8" type="ORF">GON04_01130</name>
</gene>
<keyword evidence="5" id="KW-0482">Metalloprotease</keyword>
<dbReference type="InterPro" id="IPR045886">
    <property type="entry name" value="ThiF/MoeB/HesA"/>
</dbReference>
<dbReference type="GO" id="GO:0006508">
    <property type="term" value="P:proteolysis"/>
    <property type="evidence" value="ECO:0007669"/>
    <property type="project" value="UniProtKB-KW"/>
</dbReference>
<evidence type="ECO:0000256" key="4">
    <source>
        <dbReference type="ARBA" id="ARBA00022833"/>
    </source>
</evidence>
<reference evidence="8 9" key="1">
    <citation type="submission" date="2019-12" db="EMBL/GenBank/DDBJ databases">
        <authorList>
            <person name="Huq M.A."/>
        </authorList>
    </citation>
    <scope>NUCLEOTIDE SEQUENCE [LARGE SCALE GENOMIC DNA]</scope>
    <source>
        <strain evidence="8 9">MAH-25</strain>
    </source>
</reference>
<dbReference type="EMBL" id="WSEL01000002">
    <property type="protein sequence ID" value="MVQ28034.1"/>
    <property type="molecule type" value="Genomic_DNA"/>
</dbReference>
<dbReference type="GO" id="GO:0061503">
    <property type="term" value="F:tRNA threonylcarbamoyladenosine dehydratase"/>
    <property type="evidence" value="ECO:0007669"/>
    <property type="project" value="TreeGrafter"/>
</dbReference>
<dbReference type="GO" id="GO:0008237">
    <property type="term" value="F:metallopeptidase activity"/>
    <property type="evidence" value="ECO:0007669"/>
    <property type="project" value="UniProtKB-KW"/>
</dbReference>
<accession>A0A6N8IML5</accession>
<keyword evidence="4" id="KW-0862">Zinc</keyword>
<evidence type="ECO:0000313" key="9">
    <source>
        <dbReference type="Proteomes" id="UP000469385"/>
    </source>
</evidence>
<dbReference type="Pfam" id="PF14464">
    <property type="entry name" value="Prok-JAB"/>
    <property type="match status" value="1"/>
</dbReference>
<name>A0A6N8IML5_9BURK</name>
<dbReference type="SUPFAM" id="SSF69572">
    <property type="entry name" value="Activating enzymes of the ubiquitin-like proteins"/>
    <property type="match status" value="1"/>
</dbReference>
<comment type="caution">
    <text evidence="8">The sequence shown here is derived from an EMBL/GenBank/DDBJ whole genome shotgun (WGS) entry which is preliminary data.</text>
</comment>
<dbReference type="PANTHER" id="PTHR43267">
    <property type="entry name" value="TRNA THREONYLCARBAMOYLADENOSINE DEHYDRATASE"/>
    <property type="match status" value="1"/>
</dbReference>
<dbReference type="InterPro" id="IPR028090">
    <property type="entry name" value="JAB_dom_prok"/>
</dbReference>
<dbReference type="Proteomes" id="UP000469385">
    <property type="component" value="Unassembled WGS sequence"/>
</dbReference>
<evidence type="ECO:0000256" key="2">
    <source>
        <dbReference type="ARBA" id="ARBA00022723"/>
    </source>
</evidence>
<feature type="domain" description="THIF-type NAD/FAD binding fold" evidence="6">
    <location>
        <begin position="179"/>
        <end position="311"/>
    </location>
</feature>
<keyword evidence="1" id="KW-0645">Protease</keyword>
<evidence type="ECO:0008006" key="10">
    <source>
        <dbReference type="Google" id="ProtNLM"/>
    </source>
</evidence>
<keyword evidence="9" id="KW-1185">Reference proteome</keyword>
<evidence type="ECO:0000259" key="7">
    <source>
        <dbReference type="Pfam" id="PF14464"/>
    </source>
</evidence>